<dbReference type="GO" id="GO:0005525">
    <property type="term" value="F:GTP binding"/>
    <property type="evidence" value="ECO:0007669"/>
    <property type="project" value="UniProtKB-UniRule"/>
</dbReference>
<dbReference type="GO" id="GO:0003924">
    <property type="term" value="F:GTPase activity"/>
    <property type="evidence" value="ECO:0007669"/>
    <property type="project" value="UniProtKB-UniRule"/>
</dbReference>
<dbReference type="PANTHER" id="PTHR42698">
    <property type="entry name" value="GTPASE ERA"/>
    <property type="match status" value="1"/>
</dbReference>
<dbReference type="InterPro" id="IPR015946">
    <property type="entry name" value="KH_dom-like_a/b"/>
</dbReference>
<keyword evidence="6" id="KW-0963">Cytoplasm</keyword>
<dbReference type="Proteomes" id="UP000218627">
    <property type="component" value="Unassembled WGS sequence"/>
</dbReference>
<keyword evidence="4 6" id="KW-0694">RNA-binding</keyword>
<dbReference type="NCBIfam" id="TIGR00231">
    <property type="entry name" value="small_GTP"/>
    <property type="match status" value="1"/>
</dbReference>
<dbReference type="Gene3D" id="3.40.50.300">
    <property type="entry name" value="P-loop containing nucleotide triphosphate hydrolases"/>
    <property type="match status" value="1"/>
</dbReference>
<keyword evidence="5 6" id="KW-0342">GTP-binding</keyword>
<protein>
    <recommendedName>
        <fullName evidence="2 6">GTPase Era</fullName>
    </recommendedName>
</protein>
<dbReference type="AlphaFoldDB" id="A0A285NNW0"/>
<feature type="domain" description="Era-type G" evidence="10">
    <location>
        <begin position="5"/>
        <end position="178"/>
    </location>
</feature>
<feature type="region of interest" description="G5" evidence="7">
    <location>
        <begin position="157"/>
        <end position="159"/>
    </location>
</feature>
<accession>A0A285NNW0</accession>
<dbReference type="PANTHER" id="PTHR42698:SF1">
    <property type="entry name" value="GTPASE ERA, MITOCHONDRIAL"/>
    <property type="match status" value="1"/>
</dbReference>
<evidence type="ECO:0000313" key="12">
    <source>
        <dbReference type="Proteomes" id="UP000218627"/>
    </source>
</evidence>
<dbReference type="InterPro" id="IPR005225">
    <property type="entry name" value="Small_GTP-bd"/>
</dbReference>
<comment type="similarity">
    <text evidence="1 6 7 8">Belongs to the TRAFAC class TrmE-Era-EngA-EngB-Septin-like GTPase superfamily. Era GTPase family.</text>
</comment>
<evidence type="ECO:0000313" key="11">
    <source>
        <dbReference type="EMBL" id="SNZ11192.1"/>
    </source>
</evidence>
<evidence type="ECO:0000256" key="5">
    <source>
        <dbReference type="ARBA" id="ARBA00023134"/>
    </source>
</evidence>
<evidence type="ECO:0000256" key="3">
    <source>
        <dbReference type="ARBA" id="ARBA00022741"/>
    </source>
</evidence>
<dbReference type="InterPro" id="IPR030388">
    <property type="entry name" value="G_ERA_dom"/>
</dbReference>
<dbReference type="PROSITE" id="PS51713">
    <property type="entry name" value="G_ERA"/>
    <property type="match status" value="1"/>
</dbReference>
<reference evidence="12" key="1">
    <citation type="submission" date="2017-09" db="EMBL/GenBank/DDBJ databases">
        <authorList>
            <person name="Varghese N."/>
            <person name="Submissions S."/>
        </authorList>
    </citation>
    <scope>NUCLEOTIDE SEQUENCE [LARGE SCALE GENOMIC DNA]</scope>
    <source>
        <strain evidence="12">DSM 2913</strain>
    </source>
</reference>
<evidence type="ECO:0000256" key="7">
    <source>
        <dbReference type="PROSITE-ProRule" id="PRU01050"/>
    </source>
</evidence>
<dbReference type="PROSITE" id="PS50823">
    <property type="entry name" value="KH_TYPE_2"/>
    <property type="match status" value="1"/>
</dbReference>
<dbReference type="NCBIfam" id="NF000908">
    <property type="entry name" value="PRK00089.1"/>
    <property type="match status" value="1"/>
</dbReference>
<dbReference type="CDD" id="cd22534">
    <property type="entry name" value="KH-II_Era"/>
    <property type="match status" value="1"/>
</dbReference>
<gene>
    <name evidence="6" type="primary">era</name>
    <name evidence="11" type="ORF">SAMN06265353_0166</name>
</gene>
<feature type="binding site" evidence="6">
    <location>
        <begin position="13"/>
        <end position="20"/>
    </location>
    <ligand>
        <name>GTP</name>
        <dbReference type="ChEBI" id="CHEBI:37565"/>
    </ligand>
</feature>
<comment type="function">
    <text evidence="6">An essential GTPase that binds both GDP and GTP, with rapid nucleotide exchange. Plays a role in 16S rRNA processing and 30S ribosomal subunit biogenesis and possibly also in cell cycle regulation and energy metabolism.</text>
</comment>
<dbReference type="InterPro" id="IPR005662">
    <property type="entry name" value="GTPase_Era-like"/>
</dbReference>
<dbReference type="GO" id="GO:0005886">
    <property type="term" value="C:plasma membrane"/>
    <property type="evidence" value="ECO:0007669"/>
    <property type="project" value="UniProtKB-SubCell"/>
</dbReference>
<evidence type="ECO:0000259" key="9">
    <source>
        <dbReference type="PROSITE" id="PS50823"/>
    </source>
</evidence>
<dbReference type="GO" id="GO:0070181">
    <property type="term" value="F:small ribosomal subunit rRNA binding"/>
    <property type="evidence" value="ECO:0007669"/>
    <property type="project" value="UniProtKB-UniRule"/>
</dbReference>
<proteinExistence type="inferred from homology"/>
<dbReference type="InterPro" id="IPR006073">
    <property type="entry name" value="GTP-bd"/>
</dbReference>
<keyword evidence="12" id="KW-1185">Reference proteome</keyword>
<comment type="subunit">
    <text evidence="6">Monomer.</text>
</comment>
<keyword evidence="3 6" id="KW-0547">Nucleotide-binding</keyword>
<name>A0A285NNW0_9AQUI</name>
<keyword evidence="6" id="KW-0472">Membrane</keyword>
<dbReference type="CDD" id="cd04163">
    <property type="entry name" value="Era"/>
    <property type="match status" value="1"/>
</dbReference>
<evidence type="ECO:0000256" key="6">
    <source>
        <dbReference type="HAMAP-Rule" id="MF_00367"/>
    </source>
</evidence>
<dbReference type="NCBIfam" id="TIGR00436">
    <property type="entry name" value="era"/>
    <property type="match status" value="1"/>
</dbReference>
<dbReference type="Gene3D" id="3.30.300.20">
    <property type="match status" value="1"/>
</dbReference>
<evidence type="ECO:0000256" key="8">
    <source>
        <dbReference type="RuleBase" id="RU003761"/>
    </source>
</evidence>
<keyword evidence="6" id="KW-0690">Ribosome biogenesis</keyword>
<dbReference type="InterPro" id="IPR009019">
    <property type="entry name" value="KH_sf_prok-type"/>
</dbReference>
<feature type="binding site" evidence="6">
    <location>
        <begin position="126"/>
        <end position="129"/>
    </location>
    <ligand>
        <name>GTP</name>
        <dbReference type="ChEBI" id="CHEBI:37565"/>
    </ligand>
</feature>
<dbReference type="SUPFAM" id="SSF54814">
    <property type="entry name" value="Prokaryotic type KH domain (KH-domain type II)"/>
    <property type="match status" value="1"/>
</dbReference>
<feature type="region of interest" description="G2" evidence="7">
    <location>
        <begin position="39"/>
        <end position="43"/>
    </location>
</feature>
<dbReference type="PRINTS" id="PR00326">
    <property type="entry name" value="GTP1OBG"/>
</dbReference>
<dbReference type="GO" id="GO:0043024">
    <property type="term" value="F:ribosomal small subunit binding"/>
    <property type="evidence" value="ECO:0007669"/>
    <property type="project" value="TreeGrafter"/>
</dbReference>
<comment type="subcellular location">
    <subcellularLocation>
        <location evidence="6">Cytoplasm</location>
    </subcellularLocation>
    <subcellularLocation>
        <location evidence="6">Cell membrane</location>
        <topology evidence="6">Peripheral membrane protein</topology>
    </subcellularLocation>
</comment>
<dbReference type="HAMAP" id="MF_00367">
    <property type="entry name" value="GTPase_Era"/>
    <property type="match status" value="1"/>
</dbReference>
<keyword evidence="6" id="KW-0699">rRNA-binding</keyword>
<dbReference type="GO" id="GO:0005829">
    <property type="term" value="C:cytosol"/>
    <property type="evidence" value="ECO:0007669"/>
    <property type="project" value="TreeGrafter"/>
</dbReference>
<feature type="domain" description="KH type-2" evidence="9">
    <location>
        <begin position="201"/>
        <end position="288"/>
    </location>
</feature>
<evidence type="ECO:0000256" key="4">
    <source>
        <dbReference type="ARBA" id="ARBA00022884"/>
    </source>
</evidence>
<evidence type="ECO:0000256" key="1">
    <source>
        <dbReference type="ARBA" id="ARBA00007921"/>
    </source>
</evidence>
<dbReference type="SUPFAM" id="SSF52540">
    <property type="entry name" value="P-loop containing nucleoside triphosphate hydrolases"/>
    <property type="match status" value="1"/>
</dbReference>
<feature type="region of interest" description="G3" evidence="7">
    <location>
        <begin position="61"/>
        <end position="64"/>
    </location>
</feature>
<feature type="binding site" evidence="6">
    <location>
        <begin position="61"/>
        <end position="65"/>
    </location>
    <ligand>
        <name>GTP</name>
        <dbReference type="ChEBI" id="CHEBI:37565"/>
    </ligand>
</feature>
<dbReference type="Pfam" id="PF01926">
    <property type="entry name" value="MMR_HSR1"/>
    <property type="match status" value="1"/>
</dbReference>
<dbReference type="EMBL" id="OBEN01000001">
    <property type="protein sequence ID" value="SNZ11192.1"/>
    <property type="molecule type" value="Genomic_DNA"/>
</dbReference>
<evidence type="ECO:0000259" key="10">
    <source>
        <dbReference type="PROSITE" id="PS51713"/>
    </source>
</evidence>
<feature type="region of interest" description="G4" evidence="7">
    <location>
        <begin position="126"/>
        <end position="129"/>
    </location>
</feature>
<keyword evidence="6" id="KW-1003">Cell membrane</keyword>
<dbReference type="InterPro" id="IPR027417">
    <property type="entry name" value="P-loop_NTPase"/>
</dbReference>
<sequence length="305" mass="34147">MLVMKFGYVAIVGKPNVGKSTLLNQIIGSKVSIVSPKPGTTRIRVLGVKNIPETAQIVFLDTPGIYKPRDALGEAMVDTAKSSLEDADIILFMIDAEDGWKDDDELVFSNYIKPLSNEKHLFLVINKVDKVGHVSQALPLAEEILKKHPEFKEVVPISALKGYNVDELIKTILKYLPEGEPLFPPEMITDLPLRLLAAEIIREKVLMKVHQEIPQGVAVAITEISEGSHDPSVLVIKGEIIIDRENYKPIIIGKGGQRLKSIGKMAREELELITGRKVYLELWVKVKPDWRKRPELVKSFGYKLE</sequence>
<dbReference type="GO" id="GO:0000028">
    <property type="term" value="P:ribosomal small subunit assembly"/>
    <property type="evidence" value="ECO:0007669"/>
    <property type="project" value="TreeGrafter"/>
</dbReference>
<evidence type="ECO:0000256" key="2">
    <source>
        <dbReference type="ARBA" id="ARBA00020484"/>
    </source>
</evidence>
<dbReference type="Pfam" id="PF07650">
    <property type="entry name" value="KH_2"/>
    <property type="match status" value="1"/>
</dbReference>
<organism evidence="11 12">
    <name type="scientific">Hydrogenobacter hydrogenophilus</name>
    <dbReference type="NCBI Taxonomy" id="35835"/>
    <lineage>
        <taxon>Bacteria</taxon>
        <taxon>Pseudomonadati</taxon>
        <taxon>Aquificota</taxon>
        <taxon>Aquificia</taxon>
        <taxon>Aquificales</taxon>
        <taxon>Aquificaceae</taxon>
        <taxon>Hydrogenobacter</taxon>
    </lineage>
</organism>
<dbReference type="InterPro" id="IPR004044">
    <property type="entry name" value="KH_dom_type_2"/>
</dbReference>
<feature type="region of interest" description="G1" evidence="7">
    <location>
        <begin position="13"/>
        <end position="20"/>
    </location>
</feature>